<keyword evidence="1" id="KW-0175">Coiled coil</keyword>
<feature type="transmembrane region" description="Helical" evidence="2">
    <location>
        <begin position="13"/>
        <end position="36"/>
    </location>
</feature>
<dbReference type="RefSeq" id="WP_129609503.1">
    <property type="nucleotide sequence ID" value="NZ_UWOC01000151.1"/>
</dbReference>
<comment type="caution">
    <text evidence="3">The sequence shown here is derived from an EMBL/GenBank/DDBJ whole genome shotgun (WGS) entry which is preliminary data.</text>
</comment>
<name>A0A447CWG0_9BRAD</name>
<accession>A0A447CWG0</accession>
<evidence type="ECO:0000313" key="3">
    <source>
        <dbReference type="EMBL" id="VCU09675.1"/>
    </source>
</evidence>
<feature type="coiled-coil region" evidence="1">
    <location>
        <begin position="113"/>
        <end position="140"/>
    </location>
</feature>
<keyword evidence="4" id="KW-1185">Reference proteome</keyword>
<keyword evidence="2" id="KW-1133">Transmembrane helix</keyword>
<dbReference type="Proteomes" id="UP000289200">
    <property type="component" value="Unassembled WGS sequence"/>
</dbReference>
<sequence>MADQIGGLTASEALSWIGTIMGGGSLGAIILAWIGYRRAQAEARQQRAPKLSAEARDAIGCELAERFAAERAAPERLDRIEAALAEHGRATERLFQALGRHHGDMSDKLSRATDRIEARIDRAIDEVRETRRAVDDLRER</sequence>
<evidence type="ECO:0000313" key="4">
    <source>
        <dbReference type="Proteomes" id="UP000289200"/>
    </source>
</evidence>
<organism evidence="3 4">
    <name type="scientific">Rhodoplanes serenus</name>
    <dbReference type="NCBI Taxonomy" id="200615"/>
    <lineage>
        <taxon>Bacteria</taxon>
        <taxon>Pseudomonadati</taxon>
        <taxon>Pseudomonadota</taxon>
        <taxon>Alphaproteobacteria</taxon>
        <taxon>Hyphomicrobiales</taxon>
        <taxon>Nitrobacteraceae</taxon>
        <taxon>Rhodoplanes</taxon>
    </lineage>
</organism>
<dbReference type="EMBL" id="UWOC01000151">
    <property type="protein sequence ID" value="VCU09675.1"/>
    <property type="molecule type" value="Genomic_DNA"/>
</dbReference>
<gene>
    <name evidence="3" type="ORF">RHODGE_RHODGE_02844</name>
</gene>
<proteinExistence type="predicted"/>
<reference evidence="4" key="1">
    <citation type="submission" date="2018-10" db="EMBL/GenBank/DDBJ databases">
        <authorList>
            <person name="Peiro R."/>
            <person name="Begona"/>
            <person name="Cbmso G."/>
            <person name="Lopez M."/>
            <person name="Gonzalez S."/>
            <person name="Sacristan E."/>
            <person name="Castillo E."/>
        </authorList>
    </citation>
    <scope>NUCLEOTIDE SEQUENCE [LARGE SCALE GENOMIC DNA]</scope>
</reference>
<keyword evidence="2" id="KW-0472">Membrane</keyword>
<protein>
    <submittedName>
        <fullName evidence="3">Uncharacterized protein</fullName>
    </submittedName>
</protein>
<keyword evidence="2" id="KW-0812">Transmembrane</keyword>
<evidence type="ECO:0000256" key="1">
    <source>
        <dbReference type="SAM" id="Coils"/>
    </source>
</evidence>
<dbReference type="OrthoDB" id="9988020at2"/>
<evidence type="ECO:0000256" key="2">
    <source>
        <dbReference type="SAM" id="Phobius"/>
    </source>
</evidence>
<dbReference type="AlphaFoldDB" id="A0A447CWG0"/>